<proteinExistence type="predicted"/>
<organism evidence="2 3">
    <name type="scientific">Candidatus Dojkabacteria bacterium</name>
    <dbReference type="NCBI Taxonomy" id="2099670"/>
    <lineage>
        <taxon>Bacteria</taxon>
        <taxon>Candidatus Dojkabacteria</taxon>
    </lineage>
</organism>
<dbReference type="EMBL" id="JAGQLL010000027">
    <property type="protein sequence ID" value="MCA9380076.1"/>
    <property type="molecule type" value="Genomic_DNA"/>
</dbReference>
<sequence length="142" mass="16066">METLEIVISVAVVLLVLVLMILGFFMTRSPKRKSWNKEVLSKLHELTILSSNDDPIFIKNAIIEADKLLDYALDKNLIQGDTLGEKLSKAHNIFTHTENLERAWDGHKVRNSLAHDIHFRADTKQLRVAFSDLSAGIKDLST</sequence>
<keyword evidence="1" id="KW-0472">Membrane</keyword>
<evidence type="ECO:0000256" key="1">
    <source>
        <dbReference type="SAM" id="Phobius"/>
    </source>
</evidence>
<accession>A0A955I963</accession>
<name>A0A955I963_9BACT</name>
<keyword evidence="1" id="KW-0812">Transmembrane</keyword>
<evidence type="ECO:0000313" key="2">
    <source>
        <dbReference type="EMBL" id="MCA9380076.1"/>
    </source>
</evidence>
<evidence type="ECO:0000313" key="3">
    <source>
        <dbReference type="Proteomes" id="UP000745577"/>
    </source>
</evidence>
<dbReference type="Proteomes" id="UP000745577">
    <property type="component" value="Unassembled WGS sequence"/>
</dbReference>
<keyword evidence="1" id="KW-1133">Transmembrane helix</keyword>
<reference evidence="2" key="2">
    <citation type="journal article" date="2021" name="Microbiome">
        <title>Successional dynamics and alternative stable states in a saline activated sludge microbial community over 9 years.</title>
        <authorList>
            <person name="Wang Y."/>
            <person name="Ye J."/>
            <person name="Ju F."/>
            <person name="Liu L."/>
            <person name="Boyd J.A."/>
            <person name="Deng Y."/>
            <person name="Parks D.H."/>
            <person name="Jiang X."/>
            <person name="Yin X."/>
            <person name="Woodcroft B.J."/>
            <person name="Tyson G.W."/>
            <person name="Hugenholtz P."/>
            <person name="Polz M.F."/>
            <person name="Zhang T."/>
        </authorList>
    </citation>
    <scope>NUCLEOTIDE SEQUENCE</scope>
    <source>
        <strain evidence="2">HKST-UBA15</strain>
    </source>
</reference>
<protein>
    <submittedName>
        <fullName evidence="2">Uncharacterized protein</fullName>
    </submittedName>
</protein>
<gene>
    <name evidence="2" type="ORF">KC675_02750</name>
</gene>
<reference evidence="2" key="1">
    <citation type="submission" date="2020-04" db="EMBL/GenBank/DDBJ databases">
        <authorList>
            <person name="Zhang T."/>
        </authorList>
    </citation>
    <scope>NUCLEOTIDE SEQUENCE</scope>
    <source>
        <strain evidence="2">HKST-UBA15</strain>
    </source>
</reference>
<dbReference type="AlphaFoldDB" id="A0A955I963"/>
<comment type="caution">
    <text evidence="2">The sequence shown here is derived from an EMBL/GenBank/DDBJ whole genome shotgun (WGS) entry which is preliminary data.</text>
</comment>
<feature type="transmembrane region" description="Helical" evidence="1">
    <location>
        <begin position="6"/>
        <end position="27"/>
    </location>
</feature>